<organism evidence="4 5">
    <name type="scientific">Cognatilysobacter bugurensis</name>
    <dbReference type="NCBI Taxonomy" id="543356"/>
    <lineage>
        <taxon>Bacteria</taxon>
        <taxon>Pseudomonadati</taxon>
        <taxon>Pseudomonadota</taxon>
        <taxon>Gammaproteobacteria</taxon>
        <taxon>Lysobacterales</taxon>
        <taxon>Lysobacteraceae</taxon>
        <taxon>Cognatilysobacter</taxon>
    </lineage>
</organism>
<dbReference type="PANTHER" id="PTHR12558:SF13">
    <property type="entry name" value="CELL DIVISION CYCLE PROTEIN 27 HOMOLOG"/>
    <property type="match status" value="1"/>
</dbReference>
<evidence type="ECO:0000313" key="5">
    <source>
        <dbReference type="Proteomes" id="UP000646426"/>
    </source>
</evidence>
<comment type="caution">
    <text evidence="4">The sequence shown here is derived from an EMBL/GenBank/DDBJ whole genome shotgun (WGS) entry which is preliminary data.</text>
</comment>
<feature type="chain" id="PRO_5037641375" description="Ancillary SecYEG translocon subunit/Cell division coordinator CpoB TPR domain-containing protein" evidence="2">
    <location>
        <begin position="28"/>
        <end position="419"/>
    </location>
</feature>
<dbReference type="Pfam" id="PF09976">
    <property type="entry name" value="TPR_21"/>
    <property type="match status" value="1"/>
</dbReference>
<dbReference type="AlphaFoldDB" id="A0A918T3U3"/>
<feature type="region of interest" description="Disordered" evidence="1">
    <location>
        <begin position="28"/>
        <end position="89"/>
    </location>
</feature>
<dbReference type="SMART" id="SM00028">
    <property type="entry name" value="TPR"/>
    <property type="match status" value="4"/>
</dbReference>
<dbReference type="InterPro" id="IPR011990">
    <property type="entry name" value="TPR-like_helical_dom_sf"/>
</dbReference>
<evidence type="ECO:0000259" key="3">
    <source>
        <dbReference type="Pfam" id="PF09976"/>
    </source>
</evidence>
<gene>
    <name evidence="4" type="ORF">GCM10007067_26050</name>
</gene>
<dbReference type="Gene3D" id="1.25.40.10">
    <property type="entry name" value="Tetratricopeptide repeat domain"/>
    <property type="match status" value="2"/>
</dbReference>
<accession>A0A918T3U3</accession>
<dbReference type="SUPFAM" id="SSF48452">
    <property type="entry name" value="TPR-like"/>
    <property type="match status" value="2"/>
</dbReference>
<feature type="domain" description="Ancillary SecYEG translocon subunit/Cell division coordinator CpoB TPR" evidence="3">
    <location>
        <begin position="85"/>
        <end position="238"/>
    </location>
</feature>
<reference evidence="4" key="2">
    <citation type="submission" date="2020-09" db="EMBL/GenBank/DDBJ databases">
        <authorList>
            <person name="Sun Q."/>
            <person name="Kim S."/>
        </authorList>
    </citation>
    <scope>NUCLEOTIDE SEQUENCE</scope>
    <source>
        <strain evidence="4">KCTC 23077</strain>
    </source>
</reference>
<dbReference type="PANTHER" id="PTHR12558">
    <property type="entry name" value="CELL DIVISION CYCLE 16,23,27"/>
    <property type="match status" value="1"/>
</dbReference>
<keyword evidence="2" id="KW-0732">Signal</keyword>
<proteinExistence type="predicted"/>
<evidence type="ECO:0000256" key="1">
    <source>
        <dbReference type="SAM" id="MobiDB-lite"/>
    </source>
</evidence>
<feature type="compositionally biased region" description="Basic and acidic residues" evidence="1">
    <location>
        <begin position="50"/>
        <end position="68"/>
    </location>
</feature>
<evidence type="ECO:0000313" key="4">
    <source>
        <dbReference type="EMBL" id="GHA87010.1"/>
    </source>
</evidence>
<protein>
    <recommendedName>
        <fullName evidence="3">Ancillary SecYEG translocon subunit/Cell division coordinator CpoB TPR domain-containing protein</fullName>
    </recommendedName>
</protein>
<feature type="compositionally biased region" description="Basic and acidic residues" evidence="1">
    <location>
        <begin position="30"/>
        <end position="42"/>
    </location>
</feature>
<dbReference type="Pfam" id="PF13181">
    <property type="entry name" value="TPR_8"/>
    <property type="match status" value="1"/>
</dbReference>
<keyword evidence="5" id="KW-1185">Reference proteome</keyword>
<sequence>MKHSTLRHGVLAAALAALIVPASTAFAQDTSERESKTQDAKGRAGAASQRAREKNADRGRGEQTENRAEQQYPNATRKAPDVKASAKMSPKLQKLVKQLDEDKPAEARRIADEIIADPKANAYDRGFAAQAAAQAAFDADDIAGATQYLNQAIESNGLDNNAHFGALLMLAQLQLQEDQFEQSIKTFDRFFAETNSQKPEHLVLKGNALYRLDRFPEAAAVLKQAIDASPEPRSDWLQLLMGAYIENNQVAEAARVAETVAAKNPNDKRAQMNLAAVYLQSDMFDKAASVLEKLRAAGQFNEDKDYRQLYSTYLNMEGKEKEAATVINEGLEKGVLKPEFQTYLALAQAYYFSDQPGPSIDAYKKAAPLAPDGETYLNLARALWQEDRIAEAKDAAKQAIAKGVKKPDDAKKILALPAK</sequence>
<dbReference type="RefSeq" id="WP_425489381.1">
    <property type="nucleotide sequence ID" value="NZ_BMYD01000005.1"/>
</dbReference>
<name>A0A918T3U3_9GAMM</name>
<evidence type="ECO:0000256" key="2">
    <source>
        <dbReference type="SAM" id="SignalP"/>
    </source>
</evidence>
<reference evidence="4" key="1">
    <citation type="journal article" date="2014" name="Int. J. Syst. Evol. Microbiol.">
        <title>Complete genome sequence of Corynebacterium casei LMG S-19264T (=DSM 44701T), isolated from a smear-ripened cheese.</title>
        <authorList>
            <consortium name="US DOE Joint Genome Institute (JGI-PGF)"/>
            <person name="Walter F."/>
            <person name="Albersmeier A."/>
            <person name="Kalinowski J."/>
            <person name="Ruckert C."/>
        </authorList>
    </citation>
    <scope>NUCLEOTIDE SEQUENCE</scope>
    <source>
        <strain evidence="4">KCTC 23077</strain>
    </source>
</reference>
<dbReference type="InterPro" id="IPR019734">
    <property type="entry name" value="TPR_rpt"/>
</dbReference>
<dbReference type="InterPro" id="IPR018704">
    <property type="entry name" value="SecYEG/CpoB_TPR"/>
</dbReference>
<dbReference type="Proteomes" id="UP000646426">
    <property type="component" value="Unassembled WGS sequence"/>
</dbReference>
<feature type="signal peptide" evidence="2">
    <location>
        <begin position="1"/>
        <end position="27"/>
    </location>
</feature>
<dbReference type="Pfam" id="PF14559">
    <property type="entry name" value="TPR_19"/>
    <property type="match status" value="1"/>
</dbReference>
<dbReference type="EMBL" id="BMYD01000005">
    <property type="protein sequence ID" value="GHA87010.1"/>
    <property type="molecule type" value="Genomic_DNA"/>
</dbReference>